<protein>
    <submittedName>
        <fullName evidence="4">RING/U-box</fullName>
    </submittedName>
</protein>
<feature type="coiled-coil region" evidence="2">
    <location>
        <begin position="99"/>
        <end position="133"/>
    </location>
</feature>
<evidence type="ECO:0000256" key="1">
    <source>
        <dbReference type="PROSITE-ProRule" id="PRU00175"/>
    </source>
</evidence>
<dbReference type="InterPro" id="IPR013083">
    <property type="entry name" value="Znf_RING/FYVE/PHD"/>
</dbReference>
<feature type="domain" description="RING-type" evidence="3">
    <location>
        <begin position="23"/>
        <end position="66"/>
    </location>
</feature>
<gene>
    <name evidence="4" type="ORF">GLAREA_06036</name>
</gene>
<keyword evidence="2" id="KW-0175">Coiled coil</keyword>
<dbReference type="AlphaFoldDB" id="S3D7A6"/>
<dbReference type="HOGENOM" id="CLU_1156480_0_0_1"/>
<evidence type="ECO:0000313" key="5">
    <source>
        <dbReference type="Proteomes" id="UP000016922"/>
    </source>
</evidence>
<dbReference type="InterPro" id="IPR047126">
    <property type="entry name" value="RNF141-like"/>
</dbReference>
<dbReference type="GO" id="GO:0008270">
    <property type="term" value="F:zinc ion binding"/>
    <property type="evidence" value="ECO:0007669"/>
    <property type="project" value="UniProtKB-KW"/>
</dbReference>
<keyword evidence="5" id="KW-1185">Reference proteome</keyword>
<dbReference type="Gene3D" id="3.30.40.10">
    <property type="entry name" value="Zinc/RING finger domain, C3HC4 (zinc finger)"/>
    <property type="match status" value="1"/>
</dbReference>
<dbReference type="Proteomes" id="UP000016922">
    <property type="component" value="Unassembled WGS sequence"/>
</dbReference>
<organism evidence="4 5">
    <name type="scientific">Glarea lozoyensis (strain ATCC 20868 / MF5171)</name>
    <dbReference type="NCBI Taxonomy" id="1116229"/>
    <lineage>
        <taxon>Eukaryota</taxon>
        <taxon>Fungi</taxon>
        <taxon>Dikarya</taxon>
        <taxon>Ascomycota</taxon>
        <taxon>Pezizomycotina</taxon>
        <taxon>Leotiomycetes</taxon>
        <taxon>Helotiales</taxon>
        <taxon>Helotiaceae</taxon>
        <taxon>Glarea</taxon>
    </lineage>
</organism>
<dbReference type="Pfam" id="PF13920">
    <property type="entry name" value="zf-C3HC4_3"/>
    <property type="match status" value="1"/>
</dbReference>
<name>S3D7A6_GLAL2</name>
<dbReference type="InterPro" id="IPR001841">
    <property type="entry name" value="Znf_RING"/>
</dbReference>
<dbReference type="SMART" id="SM00184">
    <property type="entry name" value="RING"/>
    <property type="match status" value="1"/>
</dbReference>
<sequence length="240" mass="28048">MSSQLNNLEGSQEDIKRNESEQCAICFEGFVEKTTILPCEHKTCYDCIGKTMSAQTISSKTCPFCRGEIVELSRTVVEKISSGQTLDEEAGPYIELPSMPDFEAEREELRVEAARLEMKQESLRRRMDFHERIRVLEFRFLMLTRNERFLNVRLPRAREAVDRILDSSLNIQISMGQVRSSDYRRDSHTFEIVDRLTSPLRVRLHMLQEQTLSLRDEYDNRIRDAALEENLESVQNLFDD</sequence>
<dbReference type="PANTHER" id="PTHR12109">
    <property type="entry name" value="RING FINGER PROTEIN 141-RELATED"/>
    <property type="match status" value="1"/>
</dbReference>
<dbReference type="PROSITE" id="PS50089">
    <property type="entry name" value="ZF_RING_2"/>
    <property type="match status" value="1"/>
</dbReference>
<accession>S3D7A6</accession>
<keyword evidence="1" id="KW-0862">Zinc</keyword>
<evidence type="ECO:0000259" key="3">
    <source>
        <dbReference type="PROSITE" id="PS50089"/>
    </source>
</evidence>
<dbReference type="RefSeq" id="XP_008079641.1">
    <property type="nucleotide sequence ID" value="XM_008081450.1"/>
</dbReference>
<dbReference type="GeneID" id="19465090"/>
<evidence type="ECO:0000256" key="2">
    <source>
        <dbReference type="SAM" id="Coils"/>
    </source>
</evidence>
<dbReference type="EMBL" id="KE145358">
    <property type="protein sequence ID" value="EPE33024.1"/>
    <property type="molecule type" value="Genomic_DNA"/>
</dbReference>
<dbReference type="SUPFAM" id="SSF57850">
    <property type="entry name" value="RING/U-box"/>
    <property type="match status" value="1"/>
</dbReference>
<proteinExistence type="predicted"/>
<keyword evidence="1" id="KW-0863">Zinc-finger</keyword>
<dbReference type="OrthoDB" id="21204at2759"/>
<dbReference type="KEGG" id="glz:GLAREA_06036"/>
<evidence type="ECO:0000313" key="4">
    <source>
        <dbReference type="EMBL" id="EPE33024.1"/>
    </source>
</evidence>
<keyword evidence="1" id="KW-0479">Metal-binding</keyword>
<reference evidence="4 5" key="1">
    <citation type="journal article" date="2013" name="BMC Genomics">
        <title>Genomics-driven discovery of the pneumocandin biosynthetic gene cluster in the fungus Glarea lozoyensis.</title>
        <authorList>
            <person name="Chen L."/>
            <person name="Yue Q."/>
            <person name="Zhang X."/>
            <person name="Xiang M."/>
            <person name="Wang C."/>
            <person name="Li S."/>
            <person name="Che Y."/>
            <person name="Ortiz-Lopez F.J."/>
            <person name="Bills G.F."/>
            <person name="Liu X."/>
            <person name="An Z."/>
        </authorList>
    </citation>
    <scope>NUCLEOTIDE SEQUENCE [LARGE SCALE GENOMIC DNA]</scope>
    <source>
        <strain evidence="5">ATCC 20868 / MF5171</strain>
    </source>
</reference>